<sequence length="1185" mass="129945">MKNTDPLIWSLIVILSISAVSADSIYGCGGFVEASSSLIRSRKATDARLDYSHVTVELRTVDGLVKDSTQCAPNGYYFIPVYDKGSFVIEVNGPEGWSWDPDKVPVTVDDNGCNGNEDINFRFTGFTISGRVLGAVGGESCCVKDGGPSNVSVELLSPSDDVISSVVTSSGGSYLFENIIPGKYKLRASHPDLSVEVRGSTEVELGFENGVVDDIFFVPGYEIRGFVVAQGDPILGVHIYLYSDDVGELYVMLYLMLMENSRLIQYLVDSMNLYPTTRARIQYLMFPPLVSVSVNHQHVTVPEKFQVTGFSVGGRVVDDNDMGVEGVKILVDGHERSITDKEGYYILDQVTSNHYTIEALKEHYKFNKLVEYMVLPNMASVADIKASSYDICGVVRTVSSGYKVKVALTHGPETVKPQVKQTDKNGKFCFEVPPGEYHISALAATPESSSGVLFLPPHVHLVVKNPLLNVEFSQALVNVHGNVACKERCGSLVTVTLFRLGQKHNEGKEKKTVSLTDDSDQFLFRDVLPGKYRLEVKRTSPEATSRKDNWCWEQSFIDVDVGAEDVKGVEFVQKGYWVNVISTHDVDAYMIQPDGSHVPLKIKKGSQHVCVESPGLHELNFVNPCVYFGSSVLKIDTSNTLPIYLKGEKYQLKGLINIESSSLDGAYELPENVIVDVLNADGSVISRATAALASPANDQANNAAYEYSLWANLGDKLSFVPSDLRSNEERKILFYPRQRQVSVTNDGCQALVPSFSGRVGLYTKGSVSPPLSGVIVRIIAAEDSRIAPLKKGDLALETTTGTDGSFVGGPLYDDITYSVEASKPGYHLKQVGPNSFSCQKLSQISVRIYSKDDAKEPIPSVLLSLSGEDGYRNNSVSGAGGSFLFDNLFPGSFYLRPLLKEYAFSPSAQAIELGSGESREVIFRATRVAYSATGTISLLSGQPKDGVSVEARSETKGYYEETVTDSSGSYRLRGLHPDTTYVIKVVRKNGFGSTKIERASPESVTVKVGSGDITGLDFLVFEQPEKTILSGHVEGNRIRELNSHLLVEIKSASDSSKVESVFPLPLSNFFQVKDLPKGRHLLQLRSSLPSSTYRFESEAIEVDLEKNAHIHVGPLRYNVEENYHKQELTPAPVFPLIVGVSVIALFISMPRLKDLYQTTTGIPTPGFVANTKKEARRPVVRKKTY</sequence>
<organism evidence="1 2">
    <name type="scientific">Melia azedarach</name>
    <name type="common">Chinaberry tree</name>
    <dbReference type="NCBI Taxonomy" id="155640"/>
    <lineage>
        <taxon>Eukaryota</taxon>
        <taxon>Viridiplantae</taxon>
        <taxon>Streptophyta</taxon>
        <taxon>Embryophyta</taxon>
        <taxon>Tracheophyta</taxon>
        <taxon>Spermatophyta</taxon>
        <taxon>Magnoliopsida</taxon>
        <taxon>eudicotyledons</taxon>
        <taxon>Gunneridae</taxon>
        <taxon>Pentapetalae</taxon>
        <taxon>rosids</taxon>
        <taxon>malvids</taxon>
        <taxon>Sapindales</taxon>
        <taxon>Meliaceae</taxon>
        <taxon>Melia</taxon>
    </lineage>
</organism>
<accession>A0ACC1YWK6</accession>
<gene>
    <name evidence="1" type="ORF">OWV82_000865</name>
</gene>
<proteinExistence type="predicted"/>
<dbReference type="Proteomes" id="UP001164539">
    <property type="component" value="Chromosome 1"/>
</dbReference>
<keyword evidence="2" id="KW-1185">Reference proteome</keyword>
<evidence type="ECO:0000313" key="2">
    <source>
        <dbReference type="Proteomes" id="UP001164539"/>
    </source>
</evidence>
<dbReference type="EMBL" id="CM051394">
    <property type="protein sequence ID" value="KAJ4727827.1"/>
    <property type="molecule type" value="Genomic_DNA"/>
</dbReference>
<comment type="caution">
    <text evidence="1">The sequence shown here is derived from an EMBL/GenBank/DDBJ whole genome shotgun (WGS) entry which is preliminary data.</text>
</comment>
<evidence type="ECO:0000313" key="1">
    <source>
        <dbReference type="EMBL" id="KAJ4727827.1"/>
    </source>
</evidence>
<name>A0ACC1YWK6_MELAZ</name>
<protein>
    <submittedName>
        <fullName evidence="1">Carbohydrate-binding-like fold</fullName>
    </submittedName>
</protein>
<reference evidence="1 2" key="1">
    <citation type="journal article" date="2023" name="Science">
        <title>Complex scaffold remodeling in plant triterpene biosynthesis.</title>
        <authorList>
            <person name="De La Pena R."/>
            <person name="Hodgson H."/>
            <person name="Liu J.C."/>
            <person name="Stephenson M.J."/>
            <person name="Martin A.C."/>
            <person name="Owen C."/>
            <person name="Harkess A."/>
            <person name="Leebens-Mack J."/>
            <person name="Jimenez L.E."/>
            <person name="Osbourn A."/>
            <person name="Sattely E.S."/>
        </authorList>
    </citation>
    <scope>NUCLEOTIDE SEQUENCE [LARGE SCALE GENOMIC DNA]</scope>
    <source>
        <strain evidence="2">cv. JPN11</strain>
        <tissue evidence="1">Leaf</tissue>
    </source>
</reference>